<comment type="caution">
    <text evidence="12">The sequence shown here is derived from an EMBL/GenBank/DDBJ whole genome shotgun (WGS) entry which is preliminary data.</text>
</comment>
<dbReference type="SMART" id="SM00710">
    <property type="entry name" value="PbH1"/>
    <property type="match status" value="5"/>
</dbReference>
<evidence type="ECO:0000256" key="9">
    <source>
        <dbReference type="ARBA" id="ARBA00034074"/>
    </source>
</evidence>
<comment type="catalytic activity">
    <reaction evidence="9">
        <text>(1,4-alpha-D-galacturonosyl)n+m + H2O = (1,4-alpha-D-galacturonosyl)n + (1,4-alpha-D-galacturonosyl)m.</text>
        <dbReference type="EC" id="3.2.1.15"/>
    </reaction>
</comment>
<dbReference type="InterPro" id="IPR011050">
    <property type="entry name" value="Pectin_lyase_fold/virulence"/>
</dbReference>
<dbReference type="InterPro" id="IPR012334">
    <property type="entry name" value="Pectin_lyas_fold"/>
</dbReference>
<keyword evidence="5 10" id="KW-0378">Hydrolase</keyword>
<dbReference type="EC" id="3.2.1.15" evidence="2"/>
<dbReference type="GO" id="GO:0045490">
    <property type="term" value="P:pectin catabolic process"/>
    <property type="evidence" value="ECO:0007669"/>
    <property type="project" value="TreeGrafter"/>
</dbReference>
<evidence type="ECO:0000256" key="8">
    <source>
        <dbReference type="ARBA" id="ARBA00023316"/>
    </source>
</evidence>
<evidence type="ECO:0000256" key="6">
    <source>
        <dbReference type="ARBA" id="ARBA00023157"/>
    </source>
</evidence>
<evidence type="ECO:0000313" key="12">
    <source>
        <dbReference type="EMBL" id="CCI41859.1"/>
    </source>
</evidence>
<dbReference type="GO" id="GO:0005576">
    <property type="term" value="C:extracellular region"/>
    <property type="evidence" value="ECO:0007669"/>
    <property type="project" value="TreeGrafter"/>
</dbReference>
<sequence>MLSKHQAFYIFMLLECALAKFPDPCSIFEIYDARVTRAILKSKCTTVTFGNLKVPAGKQLDLRDLPEGMTLKFTGKIVFECNARSKKAVDYLVSIEGKNVHITGTRGNSFDGNGACYWDKKKKNGKMKPKFFLFHLVDSHVENLNVLNAPAHIFMISNSQKTIFNNIRIDNSAGDGLASNTDGFHLTQSTNIMIRNCYVHNQDDCFTVTSGNNITFTQSTCLGGNGASIGSIGLKRANDVDDVTISYITITDSLNGFRIKTIQYAKGTVSNIKVSDLILNNISGFGILVRQDYLNAQGNVPSRTPTNRVTITGLIIKNVEGYVAEKAQRVLVYCGVGSCSNWRWSNINIQGGSKERLAKCLNLPTGSTGVKCI</sequence>
<gene>
    <name evidence="12" type="ORF">BN9_026430</name>
</gene>
<keyword evidence="4" id="KW-0677">Repeat</keyword>
<keyword evidence="6" id="KW-1015">Disulfide bond</keyword>
<evidence type="ECO:0000256" key="4">
    <source>
        <dbReference type="ARBA" id="ARBA00022737"/>
    </source>
</evidence>
<keyword evidence="3 11" id="KW-0732">Signal</keyword>
<dbReference type="InterPro" id="IPR000743">
    <property type="entry name" value="Glyco_hydro_28"/>
</dbReference>
<dbReference type="Proteomes" id="UP000053237">
    <property type="component" value="Unassembled WGS sequence"/>
</dbReference>
<keyword evidence="13" id="KW-1185">Reference proteome</keyword>
<name>A0A024G4U0_9STRA</name>
<evidence type="ECO:0000256" key="3">
    <source>
        <dbReference type="ARBA" id="ARBA00022729"/>
    </source>
</evidence>
<feature type="chain" id="PRO_5001529329" description="endo-polygalacturonase" evidence="11">
    <location>
        <begin position="20"/>
        <end position="373"/>
    </location>
</feature>
<dbReference type="Gene3D" id="2.160.20.10">
    <property type="entry name" value="Single-stranded right-handed beta-helix, Pectin lyase-like"/>
    <property type="match status" value="1"/>
</dbReference>
<dbReference type="GO" id="GO:0071555">
    <property type="term" value="P:cell wall organization"/>
    <property type="evidence" value="ECO:0007669"/>
    <property type="project" value="UniProtKB-KW"/>
</dbReference>
<evidence type="ECO:0000256" key="10">
    <source>
        <dbReference type="RuleBase" id="RU361169"/>
    </source>
</evidence>
<comment type="similarity">
    <text evidence="1 10">Belongs to the glycosyl hydrolase 28 family.</text>
</comment>
<dbReference type="Pfam" id="PF00295">
    <property type="entry name" value="Glyco_hydro_28"/>
    <property type="match status" value="1"/>
</dbReference>
<dbReference type="PANTHER" id="PTHR31884">
    <property type="entry name" value="POLYGALACTURONASE"/>
    <property type="match status" value="1"/>
</dbReference>
<organism evidence="12 13">
    <name type="scientific">Albugo candida</name>
    <dbReference type="NCBI Taxonomy" id="65357"/>
    <lineage>
        <taxon>Eukaryota</taxon>
        <taxon>Sar</taxon>
        <taxon>Stramenopiles</taxon>
        <taxon>Oomycota</taxon>
        <taxon>Peronosporomycetes</taxon>
        <taxon>Albuginales</taxon>
        <taxon>Albuginaceae</taxon>
        <taxon>Albugo</taxon>
    </lineage>
</organism>
<dbReference type="OrthoDB" id="109813at2759"/>
<evidence type="ECO:0000256" key="2">
    <source>
        <dbReference type="ARBA" id="ARBA00012736"/>
    </source>
</evidence>
<protein>
    <recommendedName>
        <fullName evidence="2">endo-polygalacturonase</fullName>
        <ecNumber evidence="2">3.2.1.15</ecNumber>
    </recommendedName>
</protein>
<dbReference type="STRING" id="65357.A0A024G4U0"/>
<reference evidence="12 13" key="1">
    <citation type="submission" date="2012-05" db="EMBL/GenBank/DDBJ databases">
        <title>Recombination and specialization in a pathogen metapopulation.</title>
        <authorList>
            <person name="Gardiner A."/>
            <person name="Kemen E."/>
            <person name="Schultz-Larsen T."/>
            <person name="MacLean D."/>
            <person name="Van Oosterhout C."/>
            <person name="Jones J.D.G."/>
        </authorList>
    </citation>
    <scope>NUCLEOTIDE SEQUENCE [LARGE SCALE GENOMIC DNA]</scope>
    <source>
        <strain evidence="12 13">Ac Nc2</strain>
    </source>
</reference>
<dbReference type="SUPFAM" id="SSF51126">
    <property type="entry name" value="Pectin lyase-like"/>
    <property type="match status" value="1"/>
</dbReference>
<keyword evidence="8" id="KW-0961">Cell wall biogenesis/degradation</keyword>
<dbReference type="EMBL" id="CAIX01000026">
    <property type="protein sequence ID" value="CCI41859.1"/>
    <property type="molecule type" value="Genomic_DNA"/>
</dbReference>
<evidence type="ECO:0000256" key="11">
    <source>
        <dbReference type="SAM" id="SignalP"/>
    </source>
</evidence>
<dbReference type="InterPro" id="IPR006626">
    <property type="entry name" value="PbH1"/>
</dbReference>
<evidence type="ECO:0000313" key="13">
    <source>
        <dbReference type="Proteomes" id="UP000053237"/>
    </source>
</evidence>
<evidence type="ECO:0000256" key="7">
    <source>
        <dbReference type="ARBA" id="ARBA00023295"/>
    </source>
</evidence>
<proteinExistence type="inferred from homology"/>
<dbReference type="InterPro" id="IPR050434">
    <property type="entry name" value="Glycosyl_hydrlase_28"/>
</dbReference>
<feature type="signal peptide" evidence="11">
    <location>
        <begin position="1"/>
        <end position="19"/>
    </location>
</feature>
<dbReference type="AlphaFoldDB" id="A0A024G4U0"/>
<accession>A0A024G4U0</accession>
<dbReference type="PANTHER" id="PTHR31884:SF1">
    <property type="entry name" value="POLYGALACTURONASE"/>
    <property type="match status" value="1"/>
</dbReference>
<evidence type="ECO:0000256" key="5">
    <source>
        <dbReference type="ARBA" id="ARBA00022801"/>
    </source>
</evidence>
<dbReference type="InParanoid" id="A0A024G4U0"/>
<keyword evidence="7 10" id="KW-0326">Glycosidase</keyword>
<evidence type="ECO:0000256" key="1">
    <source>
        <dbReference type="ARBA" id="ARBA00008834"/>
    </source>
</evidence>
<dbReference type="GO" id="GO:0004650">
    <property type="term" value="F:polygalacturonase activity"/>
    <property type="evidence" value="ECO:0007669"/>
    <property type="project" value="UniProtKB-EC"/>
</dbReference>